<organism evidence="2 3">
    <name type="scientific">Goodea atripinnis</name>
    <dbReference type="NCBI Taxonomy" id="208336"/>
    <lineage>
        <taxon>Eukaryota</taxon>
        <taxon>Metazoa</taxon>
        <taxon>Chordata</taxon>
        <taxon>Craniata</taxon>
        <taxon>Vertebrata</taxon>
        <taxon>Euteleostomi</taxon>
        <taxon>Actinopterygii</taxon>
        <taxon>Neopterygii</taxon>
        <taxon>Teleostei</taxon>
        <taxon>Neoteleostei</taxon>
        <taxon>Acanthomorphata</taxon>
        <taxon>Ovalentaria</taxon>
        <taxon>Atherinomorphae</taxon>
        <taxon>Cyprinodontiformes</taxon>
        <taxon>Goodeidae</taxon>
        <taxon>Goodea</taxon>
    </lineage>
</organism>
<dbReference type="EMBL" id="JAHRIO010081095">
    <property type="protein sequence ID" value="MEQ2185158.1"/>
    <property type="molecule type" value="Genomic_DNA"/>
</dbReference>
<dbReference type="SUPFAM" id="SSF49309">
    <property type="entry name" value="Transglutaminase, two C-terminal domains"/>
    <property type="match status" value="2"/>
</dbReference>
<reference evidence="2 3" key="1">
    <citation type="submission" date="2021-06" db="EMBL/GenBank/DDBJ databases">
        <authorList>
            <person name="Palmer J.M."/>
        </authorList>
    </citation>
    <scope>NUCLEOTIDE SEQUENCE [LARGE SCALE GENOMIC DNA]</scope>
    <source>
        <strain evidence="2 3">GA_2019</strain>
        <tissue evidence="2">Muscle</tissue>
    </source>
</reference>
<dbReference type="SUPFAM" id="SSF54001">
    <property type="entry name" value="Cysteine proteinases"/>
    <property type="match status" value="1"/>
</dbReference>
<dbReference type="InterPro" id="IPR023608">
    <property type="entry name" value="Transglutaminase_animal"/>
</dbReference>
<dbReference type="InterPro" id="IPR050779">
    <property type="entry name" value="Transglutaminase"/>
</dbReference>
<dbReference type="InterPro" id="IPR002931">
    <property type="entry name" value="Transglutaminase-like"/>
</dbReference>
<dbReference type="InterPro" id="IPR013783">
    <property type="entry name" value="Ig-like_fold"/>
</dbReference>
<dbReference type="InterPro" id="IPR008958">
    <property type="entry name" value="Transglutaminase_C"/>
</dbReference>
<feature type="domain" description="Transglutaminase-like" evidence="1">
    <location>
        <begin position="124"/>
        <end position="218"/>
    </location>
</feature>
<dbReference type="PANTHER" id="PTHR11590">
    <property type="entry name" value="PROTEIN-GLUTAMINE GAMMA-GLUTAMYLTRANSFERASE"/>
    <property type="match status" value="1"/>
</dbReference>
<dbReference type="Proteomes" id="UP001476798">
    <property type="component" value="Unassembled WGS sequence"/>
</dbReference>
<proteinExistence type="predicted"/>
<dbReference type="PANTHER" id="PTHR11590:SF6">
    <property type="entry name" value="PROTEIN-GLUTAMINE GAMMA-GLUTAMYLTRANSFERASE 2"/>
    <property type="match status" value="1"/>
</dbReference>
<gene>
    <name evidence="2" type="ORF">GOODEAATRI_015342</name>
</gene>
<dbReference type="Gene3D" id="3.90.260.10">
    <property type="entry name" value="Transglutaminase-like"/>
    <property type="match status" value="1"/>
</dbReference>
<feature type="non-terminal residue" evidence="2">
    <location>
        <position position="1"/>
    </location>
</feature>
<keyword evidence="3" id="KW-1185">Reference proteome</keyword>
<dbReference type="InterPro" id="IPR036238">
    <property type="entry name" value="Transglutaminase_C_sf"/>
</dbReference>
<dbReference type="Pfam" id="PF01841">
    <property type="entry name" value="Transglut_core"/>
    <property type="match status" value="1"/>
</dbReference>
<dbReference type="InterPro" id="IPR036985">
    <property type="entry name" value="Transglutaminase-like_sf"/>
</dbReference>
<accession>A0ABV0PP44</accession>
<dbReference type="PIRSF" id="PIRSF000459">
    <property type="entry name" value="TGM_EBP42"/>
    <property type="match status" value="1"/>
</dbReference>
<dbReference type="InterPro" id="IPR038765">
    <property type="entry name" value="Papain-like_cys_pep_sf"/>
</dbReference>
<sequence length="580" mass="65082">DWVFLPDEEERKEYVMNEHGIIYKGADNYIFPITWDYGQFEEDMVKICMKILDLNIKHKRDPADDVSARCNPIYVSRVITSMINTANSGGILQGNWGNNFRGGFPPTHWSCSYAILKTWYNSCFCSVKFGQCWVFAGVMCSVMRLLGIPCRVVTNYQSAHDTDSNLTIDTYYADYGVKEKDSKDSVWNYHVWVEGWMRRPDLAQDRRYDGWQALDPTPQEKSEGIFCCGPAPVSAILNGDTNLKYDVPFVFAAVNADCISWLVKRDGSMVNIHSDTSRIGQNISTKSVGNTKRMNITDSYKHTEGTKQERIIFQLAFAKLETEKAGGGGTSLSGDKVGNQTTIINNGSPGTTTQTADQICSPTPPPQLLIRFEEVSKPMNGEDVNLNMILSSTSSVTRELSININAQAMKYTGQPAGNIFTKPMKTKLLPGKDLTIPILIPFLTYNKLMTECETINISAMITDQQKSDHVFLAENRIVLMNPPISITVPGEGRLNKEMIAEVQFMNPVKEILRDCSLTLSGSGLFDSEIITRLPDLLPNNRVRIKFGFVPYRSGERILLVDFDCASFRDIKKSCTIIIRP</sequence>
<dbReference type="SMART" id="SM00460">
    <property type="entry name" value="TGc"/>
    <property type="match status" value="1"/>
</dbReference>
<name>A0ABV0PP44_9TELE</name>
<protein>
    <recommendedName>
        <fullName evidence="1">Transglutaminase-like domain-containing protein</fullName>
    </recommendedName>
</protein>
<evidence type="ECO:0000313" key="2">
    <source>
        <dbReference type="EMBL" id="MEQ2185158.1"/>
    </source>
</evidence>
<dbReference type="Pfam" id="PF00927">
    <property type="entry name" value="Transglut_C"/>
    <property type="match status" value="2"/>
</dbReference>
<dbReference type="Gene3D" id="2.60.40.10">
    <property type="entry name" value="Immunoglobulins"/>
    <property type="match status" value="2"/>
</dbReference>
<evidence type="ECO:0000313" key="3">
    <source>
        <dbReference type="Proteomes" id="UP001476798"/>
    </source>
</evidence>
<evidence type="ECO:0000259" key="1">
    <source>
        <dbReference type="SMART" id="SM00460"/>
    </source>
</evidence>
<comment type="caution">
    <text evidence="2">The sequence shown here is derived from an EMBL/GenBank/DDBJ whole genome shotgun (WGS) entry which is preliminary data.</text>
</comment>